<comment type="similarity">
    <text evidence="1">Belongs to the short-chain fatty acyl-CoA assimilation regulator (ScfR) family.</text>
</comment>
<dbReference type="eggNOG" id="COG2856">
    <property type="taxonomic scope" value="Bacteria"/>
</dbReference>
<dbReference type="AlphaFoldDB" id="G0JLF9"/>
<accession>G0JLF9</accession>
<dbReference type="Gene3D" id="1.10.10.2910">
    <property type="match status" value="1"/>
</dbReference>
<dbReference type="KEGG" id="afi:Acife_0713"/>
<reference evidence="3 4" key="1">
    <citation type="journal article" date="2011" name="J. Bacteriol.">
        <title>Draft genome of the psychrotolerant acidophile Acidithiobacillus ferrivorans SS3.</title>
        <authorList>
            <person name="Liljeqvist M."/>
            <person name="Valdes J."/>
            <person name="Holmes D.S."/>
            <person name="Dopson M."/>
        </authorList>
    </citation>
    <scope>NUCLEOTIDE SEQUENCE [LARGE SCALE GENOMIC DNA]</scope>
    <source>
        <strain evidence="3 4">SS3</strain>
    </source>
</reference>
<dbReference type="InterPro" id="IPR010982">
    <property type="entry name" value="Lambda_DNA-bd_dom_sf"/>
</dbReference>
<dbReference type="CDD" id="cd00093">
    <property type="entry name" value="HTH_XRE"/>
    <property type="match status" value="1"/>
</dbReference>
<dbReference type="STRING" id="743299.Acife_0713"/>
<feature type="domain" description="HTH cro/C1-type" evidence="2">
    <location>
        <begin position="12"/>
        <end position="66"/>
    </location>
</feature>
<proteinExistence type="inferred from homology"/>
<organism evidence="3 4">
    <name type="scientific">Acidithiobacillus ferrivorans SS3</name>
    <dbReference type="NCBI Taxonomy" id="743299"/>
    <lineage>
        <taxon>Bacteria</taxon>
        <taxon>Pseudomonadati</taxon>
        <taxon>Pseudomonadota</taxon>
        <taxon>Acidithiobacillia</taxon>
        <taxon>Acidithiobacillales</taxon>
        <taxon>Acidithiobacillaceae</taxon>
        <taxon>Acidithiobacillus</taxon>
    </lineage>
</organism>
<dbReference type="Proteomes" id="UP000009220">
    <property type="component" value="Chromosome"/>
</dbReference>
<gene>
    <name evidence="3" type="ORF">Acife_0713</name>
</gene>
<dbReference type="PANTHER" id="PTHR43236">
    <property type="entry name" value="ANTITOXIN HIGA1"/>
    <property type="match status" value="1"/>
</dbReference>
<name>G0JLF9_9PROT</name>
<dbReference type="Gene3D" id="1.10.260.40">
    <property type="entry name" value="lambda repressor-like DNA-binding domains"/>
    <property type="match status" value="1"/>
</dbReference>
<dbReference type="SUPFAM" id="SSF47413">
    <property type="entry name" value="lambda repressor-like DNA-binding domains"/>
    <property type="match status" value="1"/>
</dbReference>
<dbReference type="EMBL" id="CP002985">
    <property type="protein sequence ID" value="AEM46911.1"/>
    <property type="molecule type" value="Genomic_DNA"/>
</dbReference>
<dbReference type="SMART" id="SM00530">
    <property type="entry name" value="HTH_XRE"/>
    <property type="match status" value="1"/>
</dbReference>
<dbReference type="HOGENOM" id="CLU_725290_0_0_6"/>
<dbReference type="InterPro" id="IPR010359">
    <property type="entry name" value="IrrE_HExxH"/>
</dbReference>
<sequence length="382" mass="43287">MAVNLVRMTKRLQQIRVALAYTVEEAGKATGLDVHRLLRIESGDATPTGDEILILASLYDCDFRTLIDETLSPPAQQTDILFRRYGDSFTPEDRRAIQEFLHLCQIEASLERQLGLVNEAVNFKWSGTIFKAHGQQVAEALRTRLGYSDNEAPRDIYSDFRRIGIHIFRRKLVNNEISGLYIEDPVAGHCVLINYNEDIYRQRFSVAHEVAHAIFDSSDGMMLTFQFNSAKYDKNELKEIRANSFASQYLMPLTMLRRIPKVDESSVPEWAQKFRVSTAALAKALRDANLIDENMGKQIRGASVPRNEKIDPEAPENLTEAQKRRRLGLLERGLSSHYVDLCFKAHDQGVISTGRLAEVLRVEYADLADIGMLFGRTIGHGI</sequence>
<dbReference type="Pfam" id="PF01381">
    <property type="entry name" value="HTH_3"/>
    <property type="match status" value="1"/>
</dbReference>
<dbReference type="InterPro" id="IPR052345">
    <property type="entry name" value="Rad_response_metalloprotease"/>
</dbReference>
<dbReference type="RefSeq" id="WP_014028180.1">
    <property type="nucleotide sequence ID" value="NC_015942.1"/>
</dbReference>
<evidence type="ECO:0000313" key="4">
    <source>
        <dbReference type="Proteomes" id="UP000009220"/>
    </source>
</evidence>
<dbReference type="PANTHER" id="PTHR43236:SF1">
    <property type="entry name" value="BLL7220 PROTEIN"/>
    <property type="match status" value="1"/>
</dbReference>
<dbReference type="InterPro" id="IPR001387">
    <property type="entry name" value="Cro/C1-type_HTH"/>
</dbReference>
<dbReference type="Pfam" id="PF06114">
    <property type="entry name" value="Peptidase_M78"/>
    <property type="match status" value="1"/>
</dbReference>
<protein>
    <recommendedName>
        <fullName evidence="2">HTH cro/C1-type domain-containing protein</fullName>
    </recommendedName>
</protein>
<evidence type="ECO:0000256" key="1">
    <source>
        <dbReference type="ARBA" id="ARBA00007227"/>
    </source>
</evidence>
<evidence type="ECO:0000259" key="2">
    <source>
        <dbReference type="PROSITE" id="PS50943"/>
    </source>
</evidence>
<dbReference type="GO" id="GO:0003677">
    <property type="term" value="F:DNA binding"/>
    <property type="evidence" value="ECO:0007669"/>
    <property type="project" value="InterPro"/>
</dbReference>
<dbReference type="PROSITE" id="PS50943">
    <property type="entry name" value="HTH_CROC1"/>
    <property type="match status" value="1"/>
</dbReference>
<evidence type="ECO:0000313" key="3">
    <source>
        <dbReference type="EMBL" id="AEM46911.1"/>
    </source>
</evidence>